<reference evidence="2" key="1">
    <citation type="submission" date="2020-10" db="EMBL/GenBank/DDBJ databases">
        <authorList>
            <person name="Castelo-Branco R."/>
            <person name="Eusebio N."/>
            <person name="Adriana R."/>
            <person name="Vieira A."/>
            <person name="Brugerolle De Fraissinette N."/>
            <person name="Rezende De Castro R."/>
            <person name="Schneider M.P."/>
            <person name="Vasconcelos V."/>
            <person name="Leao P.N."/>
        </authorList>
    </citation>
    <scope>NUCLEOTIDE SEQUENCE</scope>
    <source>
        <strain evidence="2">LEGE 12446</strain>
    </source>
</reference>
<feature type="domain" description="Wadjet protein JetD C-terminal" evidence="1">
    <location>
        <begin position="1"/>
        <end position="56"/>
    </location>
</feature>
<dbReference type="Pfam" id="PF09983">
    <property type="entry name" value="JetD_C"/>
    <property type="match status" value="1"/>
</dbReference>
<dbReference type="AlphaFoldDB" id="A0A8J6ZV90"/>
<keyword evidence="3" id="KW-1185">Reference proteome</keyword>
<evidence type="ECO:0000313" key="2">
    <source>
        <dbReference type="EMBL" id="MBE9022084.1"/>
    </source>
</evidence>
<sequence>MMDAKTFETFQEFAVNVTESIAENLLYLTPEEQGLYSYLSIENKSLEQEHISQNYAYQYIHSSCVRIPD</sequence>
<evidence type="ECO:0000313" key="3">
    <source>
        <dbReference type="Proteomes" id="UP000622533"/>
    </source>
</evidence>
<name>A0A8J6ZV90_DESMC</name>
<dbReference type="InterPro" id="IPR024534">
    <property type="entry name" value="JetD_C"/>
</dbReference>
<proteinExistence type="predicted"/>
<protein>
    <recommendedName>
        <fullName evidence="1">Wadjet protein JetD C-terminal domain-containing protein</fullName>
    </recommendedName>
</protein>
<organism evidence="2 3">
    <name type="scientific">Desmonostoc muscorum LEGE 12446</name>
    <dbReference type="NCBI Taxonomy" id="1828758"/>
    <lineage>
        <taxon>Bacteria</taxon>
        <taxon>Bacillati</taxon>
        <taxon>Cyanobacteriota</taxon>
        <taxon>Cyanophyceae</taxon>
        <taxon>Nostocales</taxon>
        <taxon>Nostocaceae</taxon>
        <taxon>Desmonostoc</taxon>
    </lineage>
</organism>
<evidence type="ECO:0000259" key="1">
    <source>
        <dbReference type="Pfam" id="PF09983"/>
    </source>
</evidence>
<gene>
    <name evidence="2" type="ORF">IQ276_06445</name>
</gene>
<dbReference type="EMBL" id="JADEXS010000057">
    <property type="protein sequence ID" value="MBE9022084.1"/>
    <property type="molecule type" value="Genomic_DNA"/>
</dbReference>
<dbReference type="Proteomes" id="UP000622533">
    <property type="component" value="Unassembled WGS sequence"/>
</dbReference>
<accession>A0A8J6ZV90</accession>
<comment type="caution">
    <text evidence="2">The sequence shown here is derived from an EMBL/GenBank/DDBJ whole genome shotgun (WGS) entry which is preliminary data.</text>
</comment>